<sequence>MEAIVEAVYRDEPFPVEMTNDMLDQLDPSSGKTPLELAACLGKPATIAAILKARPDLLHKEGVSGFTPVQLSSFWANKTGFEALFAAGANINSPAVNGLDCKAIAVSAGHADFAKTIDEIVNSKSSKSAPKGKGKKK</sequence>
<reference evidence="1 2" key="1">
    <citation type="submission" date="2021-04" db="EMBL/GenBank/DDBJ databases">
        <authorList>
            <person name="Bliznina A."/>
        </authorList>
    </citation>
    <scope>NUCLEOTIDE SEQUENCE [LARGE SCALE GENOMIC DNA]</scope>
</reference>
<protein>
    <submittedName>
        <fullName evidence="1">Oidioi.mRNA.OKI2018_I69.PAR.g11859.t1.cds</fullName>
    </submittedName>
</protein>
<dbReference type="Gene3D" id="1.25.40.20">
    <property type="entry name" value="Ankyrin repeat-containing domain"/>
    <property type="match status" value="1"/>
</dbReference>
<dbReference type="SUPFAM" id="SSF48403">
    <property type="entry name" value="Ankyrin repeat"/>
    <property type="match status" value="1"/>
</dbReference>
<dbReference type="EMBL" id="OU015568">
    <property type="protein sequence ID" value="CAG5088478.1"/>
    <property type="molecule type" value="Genomic_DNA"/>
</dbReference>
<name>A0ABN7RXP1_OIKDI</name>
<dbReference type="Proteomes" id="UP001158576">
    <property type="component" value="Chromosome PAR"/>
</dbReference>
<organism evidence="1 2">
    <name type="scientific">Oikopleura dioica</name>
    <name type="common">Tunicate</name>
    <dbReference type="NCBI Taxonomy" id="34765"/>
    <lineage>
        <taxon>Eukaryota</taxon>
        <taxon>Metazoa</taxon>
        <taxon>Chordata</taxon>
        <taxon>Tunicata</taxon>
        <taxon>Appendicularia</taxon>
        <taxon>Copelata</taxon>
        <taxon>Oikopleuridae</taxon>
        <taxon>Oikopleura</taxon>
    </lineage>
</organism>
<keyword evidence="2" id="KW-1185">Reference proteome</keyword>
<proteinExistence type="predicted"/>
<evidence type="ECO:0000313" key="2">
    <source>
        <dbReference type="Proteomes" id="UP001158576"/>
    </source>
</evidence>
<gene>
    <name evidence="1" type="ORF">OKIOD_LOCUS3417</name>
</gene>
<dbReference type="InterPro" id="IPR036770">
    <property type="entry name" value="Ankyrin_rpt-contain_sf"/>
</dbReference>
<accession>A0ABN7RXP1</accession>
<evidence type="ECO:0000313" key="1">
    <source>
        <dbReference type="EMBL" id="CAG5088478.1"/>
    </source>
</evidence>